<dbReference type="PANTHER" id="PTHR42754:SF1">
    <property type="entry name" value="LIPOPROTEIN"/>
    <property type="match status" value="1"/>
</dbReference>
<dbReference type="PANTHER" id="PTHR42754">
    <property type="entry name" value="ENDOGLUCANASE"/>
    <property type="match status" value="1"/>
</dbReference>
<feature type="compositionally biased region" description="Acidic residues" evidence="1">
    <location>
        <begin position="908"/>
        <end position="935"/>
    </location>
</feature>
<dbReference type="InterPro" id="IPR038081">
    <property type="entry name" value="CalX-like_sf"/>
</dbReference>
<reference evidence="3 4" key="1">
    <citation type="submission" date="2019-10" db="EMBL/GenBank/DDBJ databases">
        <title>Alcanivorax sp.PA15-N-34 draft genome sequence.</title>
        <authorList>
            <person name="Liao X."/>
            <person name="Shao Z."/>
        </authorList>
    </citation>
    <scope>NUCLEOTIDE SEQUENCE [LARGE SCALE GENOMIC DNA]</scope>
    <source>
        <strain evidence="3 4">PA15-N-34</strain>
    </source>
</reference>
<name>A0A6N7LV63_9GAMM</name>
<feature type="compositionally biased region" description="Acidic residues" evidence="1">
    <location>
        <begin position="949"/>
        <end position="970"/>
    </location>
</feature>
<feature type="transmembrane region" description="Helical" evidence="2">
    <location>
        <begin position="12"/>
        <end position="29"/>
    </location>
</feature>
<comment type="caution">
    <text evidence="3">The sequence shown here is derived from an EMBL/GenBank/DDBJ whole genome shotgun (WGS) entry which is preliminary data.</text>
</comment>
<dbReference type="EMBL" id="WIRE01000001">
    <property type="protein sequence ID" value="MQX54327.1"/>
    <property type="molecule type" value="Genomic_DNA"/>
</dbReference>
<keyword evidence="4" id="KW-1185">Reference proteome</keyword>
<dbReference type="InterPro" id="IPR013431">
    <property type="entry name" value="Delta_60_rpt"/>
</dbReference>
<keyword evidence="2" id="KW-1133">Transmembrane helix</keyword>
<dbReference type="Pfam" id="PF17164">
    <property type="entry name" value="DUF5122"/>
    <property type="match status" value="12"/>
</dbReference>
<evidence type="ECO:0008006" key="5">
    <source>
        <dbReference type="Google" id="ProtNLM"/>
    </source>
</evidence>
<dbReference type="Gene3D" id="4.10.1080.10">
    <property type="entry name" value="TSP type-3 repeat"/>
    <property type="match status" value="1"/>
</dbReference>
<evidence type="ECO:0000313" key="4">
    <source>
        <dbReference type="Proteomes" id="UP000469421"/>
    </source>
</evidence>
<proteinExistence type="predicted"/>
<gene>
    <name evidence="3" type="ORF">GFN93_13810</name>
</gene>
<dbReference type="GO" id="GO:0005509">
    <property type="term" value="F:calcium ion binding"/>
    <property type="evidence" value="ECO:0007669"/>
    <property type="project" value="InterPro"/>
</dbReference>
<evidence type="ECO:0000256" key="1">
    <source>
        <dbReference type="SAM" id="MobiDB-lite"/>
    </source>
</evidence>
<sequence>MRSARDACGAEVHIWQFLSMAVCMFLSVIPSSGFAAAGDLDITFAQDGVDLTSVGDALDGDDVAFSAVHLPDGGYVVAGYTSNGRNTDFALVRYDESGHLDTSFGGGDGIVTTAVGSGHDQAYSVILDAQGKLVVAGYSSNGADDDFALVRYTSDGKLDPSFGGGDGIVVTAVGSAGDQAFSLIEDSSGNLVVAGTSFNGNDYDVALVRYDSNGLLDNGFGGGDGIVTTTVSSARDAANAVIEDSSGNLVIAGFAGVGGTYDFLLMRYDSTGALDTTFGGGDGVVTTDLGTNYDQSYSVVEDSSGNLVVAGRSTGGGSASWKLVRYQSSGAIDLSFGGGDGIVSTPALADAALSVLEDSTGKLVMAGAATVGSSVYGSSYAIVVARYETSGLLDASFGSDGVVITPVGSGYNTARAISEDNSGSLIVAGYADTGGYDDFVLIRYNSSGGLDTSFGDGNGIATTSLGSSYDNASSLIQDGDGNLVVVGSTATNNSFGYIHDFAIARYTNLGGLDSSFGNGTGIITTGIGAEDDQAHAVIEDSLGNLVVAGTTKNGFYYDFALVRFDSKGDRDTTFGANGIVTTSLSSGNDQLYSLVEDVDGGLIAVGYSDNGSNDDLAVVRYDSLGVLDTSFGGGDGFVTTDIAAGDDKAYSVIIDGNGRLVVAGTTNSGDSNFLVLARYLSSGELDSSFGDGDGIVTTPIIGSKHTTSAVIEDSAGRLVATGYYSTQAENDALALVRYDSSGVLDSTFGGSDGIQISEVSGYSQSYGQSVIEDTGGRLLVTGYAANGADNDVVLLRYEADGIPDSSFGGGDGVALLDTGLNEFGKALIQDKMGGYVIAGSSEGPDHFLVARFKGDPDSDGDGIFDAQDSFPDDPAASLDGDADGLPDAWNAGCDVDCQSGSGLTVDPFLDDTDNDGVINEDDAFPEDPAESEDSDKDSVGDNADAFPYDPEEWADSDGDGIGDNADEDDTRDNNPPVVTAPADLVLNASGNLTAVELGIAVAYDALDGSLQATADKPGPYTSGVQEIVWSATDEAGNTGYAYQQLTIYPQVGFEIEESLVAEGASAAVKVILSGPSPAYPIQIPVFVDPAGSATFGGDHNATNVILTVEQGDDPENEAMFAFDALDDGLTGETDESVLLTLDGVVDKPYVGASGAPVYYLPLADTATTRVVITELNLPPEASLKITENGEVVSSVFEGASAVNVEVVISDPNPNDTHTLDWYIDDVLLPEYLNLSKGTIPSEFLTVGEHRLRIEISDSAALPKTVTVEGVITVNAKPAGQQRQDPGGGGGGGSLSVFMWLTILLLGMRSQVV</sequence>
<evidence type="ECO:0000313" key="3">
    <source>
        <dbReference type="EMBL" id="MQX54327.1"/>
    </source>
</evidence>
<evidence type="ECO:0000256" key="2">
    <source>
        <dbReference type="SAM" id="Phobius"/>
    </source>
</evidence>
<dbReference type="NCBIfam" id="TIGR02608">
    <property type="entry name" value="delta_60_rpt"/>
    <property type="match status" value="13"/>
</dbReference>
<feature type="region of interest" description="Disordered" evidence="1">
    <location>
        <begin position="858"/>
        <end position="883"/>
    </location>
</feature>
<dbReference type="InterPro" id="IPR028974">
    <property type="entry name" value="TSP_type-3_rpt"/>
</dbReference>
<dbReference type="Proteomes" id="UP000469421">
    <property type="component" value="Unassembled WGS sequence"/>
</dbReference>
<dbReference type="SUPFAM" id="SSF141072">
    <property type="entry name" value="CalX-like"/>
    <property type="match status" value="1"/>
</dbReference>
<protein>
    <recommendedName>
        <fullName evidence="5">HYR domain-containing protein</fullName>
    </recommendedName>
</protein>
<organism evidence="3 4">
    <name type="scientific">Alcanivorax sediminis</name>
    <dbReference type="NCBI Taxonomy" id="2663008"/>
    <lineage>
        <taxon>Bacteria</taxon>
        <taxon>Pseudomonadati</taxon>
        <taxon>Pseudomonadota</taxon>
        <taxon>Gammaproteobacteria</taxon>
        <taxon>Oceanospirillales</taxon>
        <taxon>Alcanivoracaceae</taxon>
        <taxon>Alcanivorax</taxon>
    </lineage>
</organism>
<feature type="region of interest" description="Disordered" evidence="1">
    <location>
        <begin position="904"/>
        <end position="978"/>
    </location>
</feature>
<dbReference type="Gene3D" id="2.80.10.50">
    <property type="match status" value="4"/>
</dbReference>
<keyword evidence="2" id="KW-0472">Membrane</keyword>
<accession>A0A6N7LV63</accession>
<dbReference type="SUPFAM" id="SSF103647">
    <property type="entry name" value="TSP type-3 repeat"/>
    <property type="match status" value="1"/>
</dbReference>
<keyword evidence="2" id="KW-0812">Transmembrane</keyword>